<dbReference type="InterPro" id="IPR041465">
    <property type="entry name" value="SfsA_N"/>
</dbReference>
<keyword evidence="5" id="KW-1185">Reference proteome</keyword>
<evidence type="ECO:0000259" key="3">
    <source>
        <dbReference type="Pfam" id="PF17746"/>
    </source>
</evidence>
<dbReference type="HAMAP" id="MF_00095">
    <property type="entry name" value="SfsA"/>
    <property type="match status" value="1"/>
</dbReference>
<dbReference type="NCBIfam" id="TIGR00230">
    <property type="entry name" value="sfsA"/>
    <property type="match status" value="1"/>
</dbReference>
<dbReference type="Pfam" id="PF17746">
    <property type="entry name" value="SfsA_N"/>
    <property type="match status" value="1"/>
</dbReference>
<dbReference type="FunFam" id="3.40.1350.60:FF:000001">
    <property type="entry name" value="Sugar fermentation stimulation protein A"/>
    <property type="match status" value="1"/>
</dbReference>
<reference evidence="5" key="1">
    <citation type="submission" date="2016-10" db="EMBL/GenBank/DDBJ databases">
        <authorList>
            <person name="Varghese N."/>
            <person name="Submissions S."/>
        </authorList>
    </citation>
    <scope>NUCLEOTIDE SEQUENCE [LARGE SCALE GENOMIC DNA]</scope>
    <source>
        <strain evidence="5">CGMCC 1.10657</strain>
    </source>
</reference>
<dbReference type="PANTHER" id="PTHR30545">
    <property type="entry name" value="SUGAR FERMENTATION STIMULATION PROTEIN A"/>
    <property type="match status" value="1"/>
</dbReference>
<feature type="domain" description="SfsA N-terminal OB" evidence="3">
    <location>
        <begin position="34"/>
        <end position="99"/>
    </location>
</feature>
<evidence type="ECO:0000313" key="4">
    <source>
        <dbReference type="EMBL" id="SDZ97075.1"/>
    </source>
</evidence>
<evidence type="ECO:0000259" key="2">
    <source>
        <dbReference type="Pfam" id="PF03749"/>
    </source>
</evidence>
<dbReference type="EMBL" id="FNQO01000001">
    <property type="protein sequence ID" value="SDZ97075.1"/>
    <property type="molecule type" value="Genomic_DNA"/>
</dbReference>
<accession>A0A1H3XCD6</accession>
<dbReference type="Pfam" id="PF03749">
    <property type="entry name" value="SfsA"/>
    <property type="match status" value="1"/>
</dbReference>
<evidence type="ECO:0000313" key="5">
    <source>
        <dbReference type="Proteomes" id="UP000198658"/>
    </source>
</evidence>
<comment type="similarity">
    <text evidence="1">Belongs to the SfsA family.</text>
</comment>
<dbReference type="InterPro" id="IPR040452">
    <property type="entry name" value="SfsA_C"/>
</dbReference>
<dbReference type="InterPro" id="IPR005224">
    <property type="entry name" value="SfsA"/>
</dbReference>
<dbReference type="AlphaFoldDB" id="A0A1H3XCD6"/>
<name>A0A1H3XCD6_9GAMM</name>
<dbReference type="Gene3D" id="3.40.1350.60">
    <property type="match status" value="1"/>
</dbReference>
<protein>
    <recommendedName>
        <fullName evidence="1">Sugar fermentation stimulation protein homolog</fullName>
    </recommendedName>
</protein>
<dbReference type="Gene3D" id="2.40.50.580">
    <property type="match status" value="1"/>
</dbReference>
<proteinExistence type="inferred from homology"/>
<dbReference type="FunFam" id="2.40.50.580:FF:000001">
    <property type="entry name" value="Sugar fermentation stimulation protein A"/>
    <property type="match status" value="1"/>
</dbReference>
<dbReference type="CDD" id="cd22359">
    <property type="entry name" value="SfsA-like_bacterial"/>
    <property type="match status" value="1"/>
</dbReference>
<dbReference type="PANTHER" id="PTHR30545:SF2">
    <property type="entry name" value="SUGAR FERMENTATION STIMULATION PROTEIN A"/>
    <property type="match status" value="1"/>
</dbReference>
<dbReference type="STRING" id="658218.SAMN05216562_1466"/>
<feature type="domain" description="Sugar fermentation stimulation protein C-terminal" evidence="2">
    <location>
        <begin position="105"/>
        <end position="241"/>
    </location>
</feature>
<evidence type="ECO:0000256" key="1">
    <source>
        <dbReference type="HAMAP-Rule" id="MF_00095"/>
    </source>
</evidence>
<organism evidence="4 5">
    <name type="scientific">Microbulbifer marinus</name>
    <dbReference type="NCBI Taxonomy" id="658218"/>
    <lineage>
        <taxon>Bacteria</taxon>
        <taxon>Pseudomonadati</taxon>
        <taxon>Pseudomonadota</taxon>
        <taxon>Gammaproteobacteria</taxon>
        <taxon>Cellvibrionales</taxon>
        <taxon>Microbulbiferaceae</taxon>
        <taxon>Microbulbifer</taxon>
    </lineage>
</organism>
<dbReference type="GO" id="GO:0003677">
    <property type="term" value="F:DNA binding"/>
    <property type="evidence" value="ECO:0007669"/>
    <property type="project" value="InterPro"/>
</dbReference>
<gene>
    <name evidence="1" type="primary">sfsA</name>
    <name evidence="4" type="ORF">SAMN05216562_1466</name>
</gene>
<dbReference type="Proteomes" id="UP000198658">
    <property type="component" value="Unassembled WGS sequence"/>
</dbReference>
<sequence length="253" mass="27535">MDLRIGSLVFCGVKIVTIGRHVKLTPPLQQATLLRRYKRFLADIETPDGEVFTIHCPNTGSMRNCWAENTPCWYSDSGNPKRKYRHTLEVTTTPEGALAGVNTGRANALVEEAISGGVVSELQGYESLRREVRYGDENSRIDLLLSGPGGDCYVEVKSVTLAEGSRGYFPDAVSSRGAKHLRELQKLAESGVRAVLFYCVQHTGIETVEAAREIDPAYAAALDAATAAGVEVLAYRARINAAEIALFEAIPFS</sequence>